<comment type="function">
    <text evidence="1">Catalyzes the intermembrane transfer of phosphatidylglycerol and phosphatidylinositol.</text>
</comment>
<dbReference type="GeneID" id="109586756"/>
<accession>A0AAN0JNY3</accession>
<dbReference type="RefSeq" id="XP_019858522.1">
    <property type="nucleotide sequence ID" value="XM_020002963.1"/>
</dbReference>
<comment type="subunit">
    <text evidence="3">Monomer.</text>
</comment>
<sequence>MGRLVEYILLLLSVVLVVSTLTESTNNYYNEPTGNKGVTDCSATKKIFEFFNASLTSYTLKKGDSIQLHADLQIKRTIQGGILHVTMTQKFKNYVNITFIDEKFNLCDFFVDLMNIHCPIQPGMYHLYYHAQIPNLFWPGMYYAKATAHNEKGEEMMCLMTEINYIA</sequence>
<dbReference type="GO" id="GO:0032934">
    <property type="term" value="F:sterol binding"/>
    <property type="evidence" value="ECO:0007669"/>
    <property type="project" value="InterPro"/>
</dbReference>
<organism evidence="9 10">
    <name type="scientific">Amphimedon queenslandica</name>
    <name type="common">Sponge</name>
    <dbReference type="NCBI Taxonomy" id="400682"/>
    <lineage>
        <taxon>Eukaryota</taxon>
        <taxon>Metazoa</taxon>
        <taxon>Porifera</taxon>
        <taxon>Demospongiae</taxon>
        <taxon>Heteroscleromorpha</taxon>
        <taxon>Haplosclerida</taxon>
        <taxon>Niphatidae</taxon>
        <taxon>Amphimedon</taxon>
    </lineage>
</organism>
<dbReference type="SMART" id="SM00737">
    <property type="entry name" value="ML"/>
    <property type="match status" value="1"/>
</dbReference>
<dbReference type="InterPro" id="IPR039670">
    <property type="entry name" value="NPC2-like"/>
</dbReference>
<dbReference type="PANTHER" id="PTHR11306:SF0">
    <property type="entry name" value="PHOSPHATIDYLGLYCEROL_PHOSPHATIDYLINOSITOL TRANSFER PROTEIN"/>
    <property type="match status" value="1"/>
</dbReference>
<proteinExistence type="inferred from homology"/>
<dbReference type="Pfam" id="PF02221">
    <property type="entry name" value="E1_DerP2_DerF2"/>
    <property type="match status" value="1"/>
</dbReference>
<dbReference type="InterPro" id="IPR036846">
    <property type="entry name" value="GM2-AP_sf"/>
</dbReference>
<dbReference type="AlphaFoldDB" id="A0AAN0JNY3"/>
<comment type="similarity">
    <text evidence="2">Belongs to the NPC2 family.</text>
</comment>
<evidence type="ECO:0000256" key="2">
    <source>
        <dbReference type="ARBA" id="ARBA00006370"/>
    </source>
</evidence>
<keyword evidence="6" id="KW-0445">Lipid transport</keyword>
<evidence type="ECO:0000256" key="6">
    <source>
        <dbReference type="ARBA" id="ARBA00023055"/>
    </source>
</evidence>
<evidence type="ECO:0000256" key="4">
    <source>
        <dbReference type="ARBA" id="ARBA00022448"/>
    </source>
</evidence>
<evidence type="ECO:0000256" key="7">
    <source>
        <dbReference type="SAM" id="SignalP"/>
    </source>
</evidence>
<dbReference type="Proteomes" id="UP000007879">
    <property type="component" value="Unassembled WGS sequence"/>
</dbReference>
<dbReference type="EnsemblMetazoa" id="XM_020002963.1">
    <property type="protein sequence ID" value="XP_019858522.1"/>
    <property type="gene ID" value="LOC109586756"/>
</dbReference>
<keyword evidence="10" id="KW-1185">Reference proteome</keyword>
<dbReference type="GO" id="GO:0015918">
    <property type="term" value="P:sterol transport"/>
    <property type="evidence" value="ECO:0007669"/>
    <property type="project" value="InterPro"/>
</dbReference>
<dbReference type="InterPro" id="IPR003172">
    <property type="entry name" value="ML_dom"/>
</dbReference>
<evidence type="ECO:0000313" key="10">
    <source>
        <dbReference type="Proteomes" id="UP000007879"/>
    </source>
</evidence>
<dbReference type="PANTHER" id="PTHR11306">
    <property type="entry name" value="NIEMANN PICK TYPE C2 PROTEIN NPC2-RELATED"/>
    <property type="match status" value="1"/>
</dbReference>
<evidence type="ECO:0000256" key="1">
    <source>
        <dbReference type="ARBA" id="ARBA00002053"/>
    </source>
</evidence>
<evidence type="ECO:0000256" key="5">
    <source>
        <dbReference type="ARBA" id="ARBA00022729"/>
    </source>
</evidence>
<evidence type="ECO:0000256" key="3">
    <source>
        <dbReference type="ARBA" id="ARBA00011245"/>
    </source>
</evidence>
<dbReference type="Gene3D" id="2.70.220.10">
    <property type="entry name" value="Ganglioside GM2 activator"/>
    <property type="match status" value="1"/>
</dbReference>
<feature type="domain" description="MD-2-related lipid-recognition" evidence="8">
    <location>
        <begin position="38"/>
        <end position="163"/>
    </location>
</feature>
<keyword evidence="5 7" id="KW-0732">Signal</keyword>
<keyword evidence="4" id="KW-0813">Transport</keyword>
<dbReference type="InterPro" id="IPR014756">
    <property type="entry name" value="Ig_E-set"/>
</dbReference>
<reference evidence="10" key="1">
    <citation type="journal article" date="2010" name="Nature">
        <title>The Amphimedon queenslandica genome and the evolution of animal complexity.</title>
        <authorList>
            <person name="Srivastava M."/>
            <person name="Simakov O."/>
            <person name="Chapman J."/>
            <person name="Fahey B."/>
            <person name="Gauthier M.E."/>
            <person name="Mitros T."/>
            <person name="Richards G.S."/>
            <person name="Conaco C."/>
            <person name="Dacre M."/>
            <person name="Hellsten U."/>
            <person name="Larroux C."/>
            <person name="Putnam N.H."/>
            <person name="Stanke M."/>
            <person name="Adamska M."/>
            <person name="Darling A."/>
            <person name="Degnan S.M."/>
            <person name="Oakley T.H."/>
            <person name="Plachetzki D.C."/>
            <person name="Zhai Y."/>
            <person name="Adamski M."/>
            <person name="Calcino A."/>
            <person name="Cummins S.F."/>
            <person name="Goodstein D.M."/>
            <person name="Harris C."/>
            <person name="Jackson D.J."/>
            <person name="Leys S.P."/>
            <person name="Shu S."/>
            <person name="Woodcroft B.J."/>
            <person name="Vervoort M."/>
            <person name="Kosik K.S."/>
            <person name="Manning G."/>
            <person name="Degnan B.M."/>
            <person name="Rokhsar D.S."/>
        </authorList>
    </citation>
    <scope>NUCLEOTIDE SEQUENCE [LARGE SCALE GENOMIC DNA]</scope>
</reference>
<protein>
    <recommendedName>
        <fullName evidence="8">MD-2-related lipid-recognition domain-containing protein</fullName>
    </recommendedName>
</protein>
<feature type="signal peptide" evidence="7">
    <location>
        <begin position="1"/>
        <end position="24"/>
    </location>
</feature>
<name>A0AAN0JNY3_AMPQE</name>
<reference evidence="9" key="2">
    <citation type="submission" date="2024-06" db="UniProtKB">
        <authorList>
            <consortium name="EnsemblMetazoa"/>
        </authorList>
    </citation>
    <scope>IDENTIFICATION</scope>
</reference>
<evidence type="ECO:0000313" key="9">
    <source>
        <dbReference type="EnsemblMetazoa" id="XP_019858522.1"/>
    </source>
</evidence>
<dbReference type="KEGG" id="aqu:109586756"/>
<dbReference type="SUPFAM" id="SSF81296">
    <property type="entry name" value="E set domains"/>
    <property type="match status" value="1"/>
</dbReference>
<feature type="chain" id="PRO_5042927126" description="MD-2-related lipid-recognition domain-containing protein" evidence="7">
    <location>
        <begin position="25"/>
        <end position="167"/>
    </location>
</feature>
<evidence type="ECO:0000259" key="8">
    <source>
        <dbReference type="SMART" id="SM00737"/>
    </source>
</evidence>